<name>A0A813XP43_9BILA</name>
<reference evidence="3" key="1">
    <citation type="submission" date="2021-02" db="EMBL/GenBank/DDBJ databases">
        <authorList>
            <person name="Nowell W R."/>
        </authorList>
    </citation>
    <scope>NUCLEOTIDE SEQUENCE</scope>
    <source>
        <strain evidence="3">Ploen Becks lab</strain>
    </source>
</reference>
<comment type="caution">
    <text evidence="3">The sequence shown here is derived from an EMBL/GenBank/DDBJ whole genome shotgun (WGS) entry which is preliminary data.</text>
</comment>
<dbReference type="Pfam" id="PF10197">
    <property type="entry name" value="Cir_N"/>
    <property type="match status" value="1"/>
</dbReference>
<feature type="region of interest" description="Disordered" evidence="1">
    <location>
        <begin position="153"/>
        <end position="245"/>
    </location>
</feature>
<organism evidence="3 4">
    <name type="scientific">Brachionus calyciflorus</name>
    <dbReference type="NCBI Taxonomy" id="104777"/>
    <lineage>
        <taxon>Eukaryota</taxon>
        <taxon>Metazoa</taxon>
        <taxon>Spiralia</taxon>
        <taxon>Gnathifera</taxon>
        <taxon>Rotifera</taxon>
        <taxon>Eurotatoria</taxon>
        <taxon>Monogononta</taxon>
        <taxon>Pseudotrocha</taxon>
        <taxon>Ploima</taxon>
        <taxon>Brachionidae</taxon>
        <taxon>Brachionus</taxon>
    </lineage>
</organism>
<dbReference type="PANTHER" id="PTHR22093:SF0">
    <property type="entry name" value="LEUKOCYTE RECEPTOR CLUSTER MEMBER 1"/>
    <property type="match status" value="1"/>
</dbReference>
<evidence type="ECO:0000256" key="1">
    <source>
        <dbReference type="SAM" id="MobiDB-lite"/>
    </source>
</evidence>
<feature type="compositionally biased region" description="Basic and acidic residues" evidence="1">
    <location>
        <begin position="221"/>
        <end position="231"/>
    </location>
</feature>
<accession>A0A813XP43</accession>
<dbReference type="InterPro" id="IPR039875">
    <property type="entry name" value="LENG1-like"/>
</dbReference>
<dbReference type="Proteomes" id="UP000663879">
    <property type="component" value="Unassembled WGS sequence"/>
</dbReference>
<protein>
    <recommendedName>
        <fullName evidence="2">CBF1-interacting co-repressor CIR N-terminal domain-containing protein</fullName>
    </recommendedName>
</protein>
<feature type="domain" description="CBF1-interacting co-repressor CIR N-terminal" evidence="2">
    <location>
        <begin position="8"/>
        <end position="44"/>
    </location>
</feature>
<feature type="compositionally biased region" description="Basic residues" evidence="1">
    <location>
        <begin position="165"/>
        <end position="177"/>
    </location>
</feature>
<feature type="compositionally biased region" description="Polar residues" evidence="1">
    <location>
        <begin position="235"/>
        <end position="245"/>
    </location>
</feature>
<gene>
    <name evidence="3" type="ORF">OXX778_LOCUS10322</name>
</gene>
<keyword evidence="4" id="KW-1185">Reference proteome</keyword>
<dbReference type="PANTHER" id="PTHR22093">
    <property type="entry name" value="LEUKOCYTE RECEPTOR CLUSTER LRC MEMBER 1"/>
    <property type="match status" value="1"/>
</dbReference>
<proteinExistence type="predicted"/>
<dbReference type="SMART" id="SM01083">
    <property type="entry name" value="Cir_N"/>
    <property type="match status" value="1"/>
</dbReference>
<feature type="compositionally biased region" description="Basic and acidic residues" evidence="1">
    <location>
        <begin position="178"/>
        <end position="206"/>
    </location>
</feature>
<dbReference type="OrthoDB" id="2159131at2759"/>
<dbReference type="InterPro" id="IPR019339">
    <property type="entry name" value="CIR_N_dom"/>
</dbReference>
<feature type="region of interest" description="Disordered" evidence="1">
    <location>
        <begin position="76"/>
        <end position="99"/>
    </location>
</feature>
<dbReference type="AlphaFoldDB" id="A0A813XP43"/>
<evidence type="ECO:0000313" key="4">
    <source>
        <dbReference type="Proteomes" id="UP000663879"/>
    </source>
</evidence>
<evidence type="ECO:0000259" key="2">
    <source>
        <dbReference type="SMART" id="SM01083"/>
    </source>
</evidence>
<sequence length="245" mass="29089">MNILHHKSWHVRNKDNIKKVRRDEAKAAEEEKERQKKIAIAESEARINFLRSSKNENKSVALEDFTSHDHVNLFEQEEKGTKYNQDKNEEVEQDKKKEQEAYEKKIGVLKYLVDDDLDLKNQPWYKTIGPREIVNAEDDVEIDVKIKRSLDPLKTIEDLTGGSERKKHKKKHKKEKHKEKDDKKRPKSIEELRAERLKREGEERLKAQRLISGNQNLGKPAEQKIEADDRKRRYNNQFNPDISKF</sequence>
<dbReference type="EMBL" id="CAJNOC010001620">
    <property type="protein sequence ID" value="CAF0879082.1"/>
    <property type="molecule type" value="Genomic_DNA"/>
</dbReference>
<evidence type="ECO:0000313" key="3">
    <source>
        <dbReference type="EMBL" id="CAF0879082.1"/>
    </source>
</evidence>